<gene>
    <name evidence="1" type="ORF">EGR_09009</name>
</gene>
<comment type="caution">
    <text evidence="1">The sequence shown here is derived from an EMBL/GenBank/DDBJ whole genome shotgun (WGS) entry which is preliminary data.</text>
</comment>
<sequence length="303" mass="33610">METQPCPLLRSLLSTLEFDFTDPTHRHLCLFLHLPHFDSPGAPLAASLTGGLVHHLQKPATRSFHKLLCYRRCGGSTTGWGRRHGPLHSYHCRRLEGGNVQHNVGIDNALRLEQLATIPPRWLHTRHRLEVHFFHNGHLRVEVLPTGHTAQGTSTDCHSGLKSIMATSERAATVPRRVVARVSAALVTASTRTVYSRSEFPVSWPILPGSRVYSVVNRTPEQVNWMVYTVLASTGVQSGQSQCKELQYSAPPLPEGKSPAAKPCQSANLLATETILDCNIIDSSWQVICIWGLWWLSRVSTAS</sequence>
<evidence type="ECO:0000313" key="2">
    <source>
        <dbReference type="Proteomes" id="UP000019149"/>
    </source>
</evidence>
<dbReference type="EMBL" id="APAU02000128">
    <property type="protein sequence ID" value="EUB56117.1"/>
    <property type="molecule type" value="Genomic_DNA"/>
</dbReference>
<dbReference type="AlphaFoldDB" id="W6UCV6"/>
<keyword evidence="2" id="KW-1185">Reference proteome</keyword>
<dbReference type="CTD" id="36344724"/>
<dbReference type="Proteomes" id="UP000019149">
    <property type="component" value="Unassembled WGS sequence"/>
</dbReference>
<protein>
    <submittedName>
        <fullName evidence="1">Uncharacterized protein</fullName>
    </submittedName>
</protein>
<dbReference type="RefSeq" id="XP_024347313.1">
    <property type="nucleotide sequence ID" value="XM_024498258.1"/>
</dbReference>
<accession>W6UCV6</accession>
<evidence type="ECO:0000313" key="1">
    <source>
        <dbReference type="EMBL" id="EUB56117.1"/>
    </source>
</evidence>
<dbReference type="KEGG" id="egl:EGR_09009"/>
<dbReference type="GeneID" id="36344724"/>
<organism evidence="1 2">
    <name type="scientific">Echinococcus granulosus</name>
    <name type="common">Hydatid tapeworm</name>
    <dbReference type="NCBI Taxonomy" id="6210"/>
    <lineage>
        <taxon>Eukaryota</taxon>
        <taxon>Metazoa</taxon>
        <taxon>Spiralia</taxon>
        <taxon>Lophotrochozoa</taxon>
        <taxon>Platyhelminthes</taxon>
        <taxon>Cestoda</taxon>
        <taxon>Eucestoda</taxon>
        <taxon>Cyclophyllidea</taxon>
        <taxon>Taeniidae</taxon>
        <taxon>Echinococcus</taxon>
        <taxon>Echinococcus granulosus group</taxon>
    </lineage>
</organism>
<reference evidence="1 2" key="1">
    <citation type="journal article" date="2013" name="Nat. Genet.">
        <title>The genome of the hydatid tapeworm Echinococcus granulosus.</title>
        <authorList>
            <person name="Zheng H."/>
            <person name="Zhang W."/>
            <person name="Zhang L."/>
            <person name="Zhang Z."/>
            <person name="Li J."/>
            <person name="Lu G."/>
            <person name="Zhu Y."/>
            <person name="Wang Y."/>
            <person name="Huang Y."/>
            <person name="Liu J."/>
            <person name="Kang H."/>
            <person name="Chen J."/>
            <person name="Wang L."/>
            <person name="Chen A."/>
            <person name="Yu S."/>
            <person name="Gao Z."/>
            <person name="Jin L."/>
            <person name="Gu W."/>
            <person name="Wang Z."/>
            <person name="Zhao L."/>
            <person name="Shi B."/>
            <person name="Wen H."/>
            <person name="Lin R."/>
            <person name="Jones M.K."/>
            <person name="Brejova B."/>
            <person name="Vinar T."/>
            <person name="Zhao G."/>
            <person name="McManus D.P."/>
            <person name="Chen Z."/>
            <person name="Zhou Y."/>
            <person name="Wang S."/>
        </authorList>
    </citation>
    <scope>NUCLEOTIDE SEQUENCE [LARGE SCALE GENOMIC DNA]</scope>
</reference>
<proteinExistence type="predicted"/>
<name>W6UCV6_ECHGR</name>